<keyword evidence="7" id="KW-0732">Signal</keyword>
<dbReference type="InterPro" id="IPR036097">
    <property type="entry name" value="HisK_dim/P_sf"/>
</dbReference>
<protein>
    <recommendedName>
        <fullName evidence="2">histidine kinase</fullName>
        <ecNumber evidence="2">2.7.13.3</ecNumber>
    </recommendedName>
</protein>
<evidence type="ECO:0000256" key="1">
    <source>
        <dbReference type="ARBA" id="ARBA00000085"/>
    </source>
</evidence>
<dbReference type="Pfam" id="PF00512">
    <property type="entry name" value="HisKA"/>
    <property type="match status" value="1"/>
</dbReference>
<keyword evidence="6" id="KW-0472">Membrane</keyword>
<dbReference type="CDD" id="cd16922">
    <property type="entry name" value="HATPase_EvgS-ArcB-TorS-like"/>
    <property type="match status" value="1"/>
</dbReference>
<dbReference type="InterPro" id="IPR001789">
    <property type="entry name" value="Sig_transdc_resp-reg_receiver"/>
</dbReference>
<dbReference type="RefSeq" id="WP_184005977.1">
    <property type="nucleotide sequence ID" value="NZ_JACIJI010000011.1"/>
</dbReference>
<keyword evidence="10" id="KW-0808">Transferase</keyword>
<dbReference type="Gene3D" id="1.25.40.10">
    <property type="entry name" value="Tetratricopeptide repeat domain"/>
    <property type="match status" value="2"/>
</dbReference>
<dbReference type="InterPro" id="IPR003661">
    <property type="entry name" value="HisK_dim/P_dom"/>
</dbReference>
<feature type="transmembrane region" description="Helical" evidence="6">
    <location>
        <begin position="399"/>
        <end position="420"/>
    </location>
</feature>
<feature type="modified residue" description="4-aspartylphosphate" evidence="5">
    <location>
        <position position="744"/>
    </location>
</feature>
<evidence type="ECO:0000256" key="3">
    <source>
        <dbReference type="ARBA" id="ARBA00022553"/>
    </source>
</evidence>
<dbReference type="SMART" id="SM00028">
    <property type="entry name" value="TPR"/>
    <property type="match status" value="5"/>
</dbReference>
<keyword evidence="6" id="KW-0812">Transmembrane</keyword>
<evidence type="ECO:0000256" key="4">
    <source>
        <dbReference type="ARBA" id="ARBA00023012"/>
    </source>
</evidence>
<dbReference type="Gene3D" id="3.30.565.10">
    <property type="entry name" value="Histidine kinase-like ATPase, C-terminal domain"/>
    <property type="match status" value="1"/>
</dbReference>
<dbReference type="PANTHER" id="PTHR45339">
    <property type="entry name" value="HYBRID SIGNAL TRANSDUCTION HISTIDINE KINASE J"/>
    <property type="match status" value="1"/>
</dbReference>
<dbReference type="EMBL" id="JACIJI010000011">
    <property type="protein sequence ID" value="MBB5720286.1"/>
    <property type="molecule type" value="Genomic_DNA"/>
</dbReference>
<dbReference type="InterPro" id="IPR003594">
    <property type="entry name" value="HATPase_dom"/>
</dbReference>
<feature type="chain" id="PRO_5032703854" description="histidine kinase" evidence="7">
    <location>
        <begin position="26"/>
        <end position="827"/>
    </location>
</feature>
<dbReference type="SUPFAM" id="SSF48452">
    <property type="entry name" value="TPR-like"/>
    <property type="match status" value="1"/>
</dbReference>
<dbReference type="InterPro" id="IPR019734">
    <property type="entry name" value="TPR_rpt"/>
</dbReference>
<gene>
    <name evidence="10" type="ORF">FHR23_003249</name>
</gene>
<dbReference type="PRINTS" id="PR00344">
    <property type="entry name" value="BCTRLSENSOR"/>
</dbReference>
<dbReference type="CDD" id="cd00082">
    <property type="entry name" value="HisKA"/>
    <property type="match status" value="1"/>
</dbReference>
<dbReference type="InterPro" id="IPR005467">
    <property type="entry name" value="His_kinase_dom"/>
</dbReference>
<dbReference type="Pfam" id="PF02518">
    <property type="entry name" value="HATPase_c"/>
    <property type="match status" value="1"/>
</dbReference>
<proteinExistence type="predicted"/>
<feature type="signal peptide" evidence="7">
    <location>
        <begin position="1"/>
        <end position="25"/>
    </location>
</feature>
<keyword evidence="11" id="KW-1185">Reference proteome</keyword>
<dbReference type="InterPro" id="IPR036890">
    <property type="entry name" value="HATPase_C_sf"/>
</dbReference>
<keyword evidence="6" id="KW-1133">Transmembrane helix</keyword>
<keyword evidence="10" id="KW-0418">Kinase</keyword>
<evidence type="ECO:0000256" key="6">
    <source>
        <dbReference type="SAM" id="Phobius"/>
    </source>
</evidence>
<dbReference type="PROSITE" id="PS50109">
    <property type="entry name" value="HIS_KIN"/>
    <property type="match status" value="1"/>
</dbReference>
<keyword evidence="4" id="KW-0902">Two-component regulatory system</keyword>
<organism evidence="10 11">
    <name type="scientific">Stakelama sediminis</name>
    <dbReference type="NCBI Taxonomy" id="463200"/>
    <lineage>
        <taxon>Bacteria</taxon>
        <taxon>Pseudomonadati</taxon>
        <taxon>Pseudomonadota</taxon>
        <taxon>Alphaproteobacteria</taxon>
        <taxon>Sphingomonadales</taxon>
        <taxon>Sphingomonadaceae</taxon>
        <taxon>Stakelama</taxon>
    </lineage>
</organism>
<dbReference type="Pfam" id="PF13424">
    <property type="entry name" value="TPR_12"/>
    <property type="match status" value="2"/>
</dbReference>
<comment type="catalytic activity">
    <reaction evidence="1">
        <text>ATP + protein L-histidine = ADP + protein N-phospho-L-histidine.</text>
        <dbReference type="EC" id="2.7.13.3"/>
    </reaction>
</comment>
<evidence type="ECO:0000259" key="8">
    <source>
        <dbReference type="PROSITE" id="PS50109"/>
    </source>
</evidence>
<dbReference type="PANTHER" id="PTHR45339:SF3">
    <property type="entry name" value="HISTIDINE KINASE"/>
    <property type="match status" value="1"/>
</dbReference>
<name>A0A840Z3M5_9SPHN</name>
<accession>A0A840Z3M5</accession>
<dbReference type="Proteomes" id="UP000554342">
    <property type="component" value="Unassembled WGS sequence"/>
</dbReference>
<evidence type="ECO:0000256" key="2">
    <source>
        <dbReference type="ARBA" id="ARBA00012438"/>
    </source>
</evidence>
<keyword evidence="3 5" id="KW-0597">Phosphoprotein</keyword>
<dbReference type="InterPro" id="IPR011990">
    <property type="entry name" value="TPR-like_helical_dom_sf"/>
</dbReference>
<dbReference type="InterPro" id="IPR011006">
    <property type="entry name" value="CheY-like_superfamily"/>
</dbReference>
<feature type="domain" description="Histidine kinase" evidence="8">
    <location>
        <begin position="456"/>
        <end position="677"/>
    </location>
</feature>
<reference evidence="10 11" key="1">
    <citation type="submission" date="2020-08" db="EMBL/GenBank/DDBJ databases">
        <title>Genomic Encyclopedia of Type Strains, Phase IV (KMG-IV): sequencing the most valuable type-strain genomes for metagenomic binning, comparative biology and taxonomic classification.</title>
        <authorList>
            <person name="Goeker M."/>
        </authorList>
    </citation>
    <scope>NUCLEOTIDE SEQUENCE [LARGE SCALE GENOMIC DNA]</scope>
    <source>
        <strain evidence="10 11">DSM 27203</strain>
    </source>
</reference>
<dbReference type="EC" id="2.7.13.3" evidence="2"/>
<evidence type="ECO:0000256" key="5">
    <source>
        <dbReference type="PROSITE-ProRule" id="PRU00169"/>
    </source>
</evidence>
<dbReference type="SUPFAM" id="SSF47384">
    <property type="entry name" value="Homodimeric domain of signal transducing histidine kinase"/>
    <property type="match status" value="1"/>
</dbReference>
<dbReference type="InterPro" id="IPR004358">
    <property type="entry name" value="Sig_transdc_His_kin-like_C"/>
</dbReference>
<dbReference type="Gene3D" id="1.10.287.130">
    <property type="match status" value="1"/>
</dbReference>
<dbReference type="AlphaFoldDB" id="A0A840Z3M5"/>
<dbReference type="SUPFAM" id="SSF55874">
    <property type="entry name" value="ATPase domain of HSP90 chaperone/DNA topoisomerase II/histidine kinase"/>
    <property type="match status" value="1"/>
</dbReference>
<sequence length="827" mass="89713">MVRPVCLVRLLAAALLLAVTCPASASVPTGLPKAISERIAAAEQLMVANPAKVFEQAQGIEKDALSVADARARAVTQATALWLQADALLRMDREAEARPKIDRALQLLQPLTGYEKLKADLNLTRGNAQNMAGNAAEALNSFHEAHQAYQRLGDRRSESIALQNIAALYSVANDNSQAEKYYRQAGEVYNDGAIISLTQENNLGGVLLQLDRYKDASNEFEKALALARKLGSKPLIARILGNLARSKVEDGELKSAEPYLNEALSLSKGNESVSRRQQLLATKARISYMSGDITAALRWINEAFSGVDIKDTSVQYRYAHYYAYKIYSAAGQPKLALEHLEALKRLNDESAKVASSSNAALAAARFDYQRQELRIAQLKAQELRRNVTYERARSRFQRIIFISIGAAALLVLALLSFALVTLRRSRNRVRAANLNLEASNAALEKALHAKTEFLATTSHEIRTPLNGILGMTQVMLADKALSEPIRERIGVVNGAGLTMRALVDDILDVAKMETGNLTVESISFDLPQVLTEVSRIWEEQARGRGIGFVLDIADDVPQWIEGDPARLRQIVFNLLANALKFTERGEIRLRAFLRSEGEAQRLCVAVSDTGIGIPADKQEEIFESFKQVDTSTTRKYGGTGLGLAICRNLAQALGGNIEVKSVPGSGSTFIIALPVRRSAAPDAQEVRVDSFCRNSILVLERNPIARSMLKTLIGPRVEILRFAESVKDAIHILDQQGFGCLLIDQGSVEGEAEGAFSALEGLASAAARTQSNVALMWKAPDEKTGAAIANAGIVNVIEKPVAGAILTQRLFGSLDGAGNPPLVSQAA</sequence>
<evidence type="ECO:0000313" key="11">
    <source>
        <dbReference type="Proteomes" id="UP000554342"/>
    </source>
</evidence>
<dbReference type="PROSITE" id="PS50110">
    <property type="entry name" value="RESPONSE_REGULATORY"/>
    <property type="match status" value="1"/>
</dbReference>
<evidence type="ECO:0000313" key="10">
    <source>
        <dbReference type="EMBL" id="MBB5720286.1"/>
    </source>
</evidence>
<evidence type="ECO:0000259" key="9">
    <source>
        <dbReference type="PROSITE" id="PS50110"/>
    </source>
</evidence>
<dbReference type="SMART" id="SM00388">
    <property type="entry name" value="HisKA"/>
    <property type="match status" value="1"/>
</dbReference>
<dbReference type="FunFam" id="3.30.565.10:FF:000010">
    <property type="entry name" value="Sensor histidine kinase RcsC"/>
    <property type="match status" value="1"/>
</dbReference>
<dbReference type="SUPFAM" id="SSF52172">
    <property type="entry name" value="CheY-like"/>
    <property type="match status" value="1"/>
</dbReference>
<evidence type="ECO:0000256" key="7">
    <source>
        <dbReference type="SAM" id="SignalP"/>
    </source>
</evidence>
<dbReference type="GO" id="GO:0000155">
    <property type="term" value="F:phosphorelay sensor kinase activity"/>
    <property type="evidence" value="ECO:0007669"/>
    <property type="project" value="InterPro"/>
</dbReference>
<feature type="domain" description="Response regulatory" evidence="9">
    <location>
        <begin position="695"/>
        <end position="814"/>
    </location>
</feature>
<comment type="caution">
    <text evidence="10">The sequence shown here is derived from an EMBL/GenBank/DDBJ whole genome shotgun (WGS) entry which is preliminary data.</text>
</comment>
<dbReference type="SMART" id="SM00387">
    <property type="entry name" value="HATPase_c"/>
    <property type="match status" value="1"/>
</dbReference>